<accession>A0ABU2HYQ1</accession>
<comment type="caution">
    <text evidence="2">The sequence shown here is derived from an EMBL/GenBank/DDBJ whole genome shotgun (WGS) entry which is preliminary data.</text>
</comment>
<organism evidence="2 3">
    <name type="scientific">Paracoccus aurantius</name>
    <dbReference type="NCBI Taxonomy" id="3073814"/>
    <lineage>
        <taxon>Bacteria</taxon>
        <taxon>Pseudomonadati</taxon>
        <taxon>Pseudomonadota</taxon>
        <taxon>Alphaproteobacteria</taxon>
        <taxon>Rhodobacterales</taxon>
        <taxon>Paracoccaceae</taxon>
        <taxon>Paracoccus</taxon>
    </lineage>
</organism>
<protein>
    <submittedName>
        <fullName evidence="2">Hint domain-containing protein</fullName>
    </submittedName>
</protein>
<dbReference type="SUPFAM" id="SSF51294">
    <property type="entry name" value="Hedgehog/intein (Hint) domain"/>
    <property type="match status" value="1"/>
</dbReference>
<evidence type="ECO:0000313" key="3">
    <source>
        <dbReference type="Proteomes" id="UP001269144"/>
    </source>
</evidence>
<feature type="domain" description="Hedgehog/Intein (Hint)" evidence="1">
    <location>
        <begin position="146"/>
        <end position="277"/>
    </location>
</feature>
<dbReference type="InterPro" id="IPR036844">
    <property type="entry name" value="Hint_dom_sf"/>
</dbReference>
<dbReference type="RefSeq" id="WP_311163007.1">
    <property type="nucleotide sequence ID" value="NZ_JAVQLW010000006.1"/>
</dbReference>
<dbReference type="InterPro" id="IPR028992">
    <property type="entry name" value="Hedgehog/Intein_dom"/>
</dbReference>
<evidence type="ECO:0000313" key="2">
    <source>
        <dbReference type="EMBL" id="MDS9470182.1"/>
    </source>
</evidence>
<evidence type="ECO:0000259" key="1">
    <source>
        <dbReference type="Pfam" id="PF13403"/>
    </source>
</evidence>
<keyword evidence="3" id="KW-1185">Reference proteome</keyword>
<name>A0ABU2HYQ1_9RHOB</name>
<dbReference type="PROSITE" id="PS50817">
    <property type="entry name" value="INTEIN_N_TER"/>
    <property type="match status" value="1"/>
</dbReference>
<gene>
    <name evidence="2" type="ORF">RGQ15_21780</name>
</gene>
<dbReference type="Proteomes" id="UP001269144">
    <property type="component" value="Unassembled WGS sequence"/>
</dbReference>
<reference evidence="3" key="1">
    <citation type="submission" date="2023-07" db="EMBL/GenBank/DDBJ databases">
        <title>Paracoccus sp. MBLB3053 whole genome sequence.</title>
        <authorList>
            <person name="Hwang C.Y."/>
            <person name="Cho E.-S."/>
            <person name="Seo M.-J."/>
        </authorList>
    </citation>
    <scope>NUCLEOTIDE SEQUENCE [LARGE SCALE GENOMIC DNA]</scope>
    <source>
        <strain evidence="3">MBLB3053</strain>
    </source>
</reference>
<sequence>MPNFTLWEVSHVTAGDAFAEGNEANTAMGGVELTLNPGANPTTVSVVDDDTEFADGDSTQRLDGSQMINGTDYDDGTRIEPNYSYVIMPEGSSDPADAVTIYAVRMDAGGSIVGFASSSELDPNTTYVFTGEYSEVVDVSYDDLFVCFTGGTTLNTNRGALPIFMLKPGDLIQTVDNGYQPIVWIGQSIVTVSEKNAPVVFERGVLGNTKRLAVSPQHRMLVHSDRGGEVLVAAKALLGLPGVSSLPGRTAHYFHILFERHEIVFAHDVPSESFNPGAQGWQMLGRRNQRSLSKYVTPPLAGQTVHTMAREVIRPRRWNTEGHMVQARLSS</sequence>
<dbReference type="EMBL" id="JAVQLW010000006">
    <property type="protein sequence ID" value="MDS9470182.1"/>
    <property type="molecule type" value="Genomic_DNA"/>
</dbReference>
<dbReference type="Pfam" id="PF13403">
    <property type="entry name" value="Hint_2"/>
    <property type="match status" value="1"/>
</dbReference>
<dbReference type="InterPro" id="IPR006141">
    <property type="entry name" value="Intein_N"/>
</dbReference>
<proteinExistence type="predicted"/>